<evidence type="ECO:0000313" key="3">
    <source>
        <dbReference type="EMBL" id="MDR6218804.1"/>
    </source>
</evidence>
<evidence type="ECO:0000313" key="4">
    <source>
        <dbReference type="Proteomes" id="UP001185331"/>
    </source>
</evidence>
<sequence>MKRLLLALLLGTALVSCAPMLTGSSTTSGAPYATGEEPIPPGETRAADGTAITRSDRSALEPRLTYPGNAYGATFEDAPPTTAGFTCAATEHHLWFKANGARLEADTTARLGALGYLTDAGTRSERHVTVAASNGRTILLLDWTIEPDITVVSTCRIAMT</sequence>
<proteinExistence type="predicted"/>
<gene>
    <name evidence="3" type="ORF">J2Y00_002401</name>
</gene>
<feature type="signal peptide" evidence="2">
    <location>
        <begin position="1"/>
        <end position="18"/>
    </location>
</feature>
<dbReference type="Proteomes" id="UP001185331">
    <property type="component" value="Unassembled WGS sequence"/>
</dbReference>
<protein>
    <submittedName>
        <fullName evidence="3">Uncharacterized protein</fullName>
    </submittedName>
</protein>
<name>A0AAE3XD84_9DEIO</name>
<dbReference type="PROSITE" id="PS51257">
    <property type="entry name" value="PROKAR_LIPOPROTEIN"/>
    <property type="match status" value="1"/>
</dbReference>
<dbReference type="EMBL" id="JAVDQK010000005">
    <property type="protein sequence ID" value="MDR6218804.1"/>
    <property type="molecule type" value="Genomic_DNA"/>
</dbReference>
<accession>A0AAE3XD84</accession>
<keyword evidence="2" id="KW-0732">Signal</keyword>
<organism evidence="3 4">
    <name type="scientific">Deinococcus soli</name>
    <name type="common">ex Cha et al. 2016</name>
    <dbReference type="NCBI Taxonomy" id="1309411"/>
    <lineage>
        <taxon>Bacteria</taxon>
        <taxon>Thermotogati</taxon>
        <taxon>Deinococcota</taxon>
        <taxon>Deinococci</taxon>
        <taxon>Deinococcales</taxon>
        <taxon>Deinococcaceae</taxon>
        <taxon>Deinococcus</taxon>
    </lineage>
</organism>
<feature type="region of interest" description="Disordered" evidence="1">
    <location>
        <begin position="26"/>
        <end position="48"/>
    </location>
</feature>
<reference evidence="3" key="1">
    <citation type="submission" date="2023-07" db="EMBL/GenBank/DDBJ databases">
        <title>Sorghum-associated microbial communities from plants grown in Nebraska, USA.</title>
        <authorList>
            <person name="Schachtman D."/>
        </authorList>
    </citation>
    <scope>NUCLEOTIDE SEQUENCE</scope>
    <source>
        <strain evidence="3">BE330</strain>
    </source>
</reference>
<dbReference type="AlphaFoldDB" id="A0AAE3XD84"/>
<feature type="chain" id="PRO_5042256076" evidence="2">
    <location>
        <begin position="19"/>
        <end position="160"/>
    </location>
</feature>
<evidence type="ECO:0000256" key="1">
    <source>
        <dbReference type="SAM" id="MobiDB-lite"/>
    </source>
</evidence>
<comment type="caution">
    <text evidence="3">The sequence shown here is derived from an EMBL/GenBank/DDBJ whole genome shotgun (WGS) entry which is preliminary data.</text>
</comment>
<evidence type="ECO:0000256" key="2">
    <source>
        <dbReference type="SAM" id="SignalP"/>
    </source>
</evidence>
<dbReference type="RefSeq" id="WP_309853423.1">
    <property type="nucleotide sequence ID" value="NZ_JAVDQJ010000004.1"/>
</dbReference>